<evidence type="ECO:0000256" key="5">
    <source>
        <dbReference type="ARBA" id="ARBA00023136"/>
    </source>
</evidence>
<feature type="transmembrane region" description="Helical" evidence="6">
    <location>
        <begin position="264"/>
        <end position="288"/>
    </location>
</feature>
<name>A0ABM5VL93_THEA5</name>
<organism evidence="7 8">
    <name type="scientific">Thermus aquaticus (strain ATCC BAA-2747 / Y51MC23)</name>
    <dbReference type="NCBI Taxonomy" id="498848"/>
    <lineage>
        <taxon>Bacteria</taxon>
        <taxon>Thermotogati</taxon>
        <taxon>Deinococcota</taxon>
        <taxon>Deinococci</taxon>
        <taxon>Thermales</taxon>
        <taxon>Thermaceae</taxon>
        <taxon>Thermus</taxon>
    </lineage>
</organism>
<feature type="transmembrane region" description="Helical" evidence="6">
    <location>
        <begin position="360"/>
        <end position="379"/>
    </location>
</feature>
<keyword evidence="4 6" id="KW-1133">Transmembrane helix</keyword>
<keyword evidence="5 6" id="KW-0472">Membrane</keyword>
<evidence type="ECO:0000256" key="6">
    <source>
        <dbReference type="SAM" id="Phobius"/>
    </source>
</evidence>
<evidence type="ECO:0000256" key="1">
    <source>
        <dbReference type="ARBA" id="ARBA00004651"/>
    </source>
</evidence>
<feature type="transmembrane region" description="Helical" evidence="6">
    <location>
        <begin position="20"/>
        <end position="42"/>
    </location>
</feature>
<feature type="transmembrane region" description="Helical" evidence="6">
    <location>
        <begin position="332"/>
        <end position="354"/>
    </location>
</feature>
<evidence type="ECO:0000256" key="4">
    <source>
        <dbReference type="ARBA" id="ARBA00022989"/>
    </source>
</evidence>
<keyword evidence="8" id="KW-1185">Reference proteome</keyword>
<dbReference type="InterPro" id="IPR050833">
    <property type="entry name" value="Poly_Biosynth_Transport"/>
</dbReference>
<dbReference type="EMBL" id="CP010822">
    <property type="protein sequence ID" value="ALJ90628.1"/>
    <property type="molecule type" value="Genomic_DNA"/>
</dbReference>
<feature type="transmembrane region" description="Helical" evidence="6">
    <location>
        <begin position="89"/>
        <end position="108"/>
    </location>
</feature>
<feature type="transmembrane region" description="Helical" evidence="6">
    <location>
        <begin position="63"/>
        <end position="83"/>
    </location>
</feature>
<keyword evidence="2" id="KW-1003">Cell membrane</keyword>
<reference evidence="8" key="1">
    <citation type="journal article" date="2015" name="PLoS ONE">
        <title>Complete Genome Sequence of Thermus aquaticus Y51MC23.</title>
        <authorList>
            <person name="Brumm P.J."/>
            <person name="Monsma S."/>
            <person name="Keough B."/>
            <person name="Jasinovica S."/>
            <person name="Ferguson E."/>
            <person name="Schoenfeld T."/>
            <person name="Lodes M."/>
            <person name="Mead D.A."/>
        </authorList>
    </citation>
    <scope>NUCLEOTIDE SEQUENCE [LARGE SCALE GENOMIC DNA]</scope>
    <source>
        <strain evidence="8">BAA-2747 / Y51MC23</strain>
    </source>
</reference>
<feature type="transmembrane region" description="Helical" evidence="6">
    <location>
        <begin position="234"/>
        <end position="252"/>
    </location>
</feature>
<feature type="transmembrane region" description="Helical" evidence="6">
    <location>
        <begin position="192"/>
        <end position="214"/>
    </location>
</feature>
<comment type="subcellular location">
    <subcellularLocation>
        <location evidence="1">Cell membrane</location>
        <topology evidence="1">Multi-pass membrane protein</topology>
    </subcellularLocation>
</comment>
<keyword evidence="3 6" id="KW-0812">Transmembrane</keyword>
<evidence type="ECO:0000313" key="8">
    <source>
        <dbReference type="Proteomes" id="UP000058660"/>
    </source>
</evidence>
<protein>
    <submittedName>
        <fullName evidence="7">Membrane protein involved in the export of O-antigen and teichoic acid-like</fullName>
    </submittedName>
</protein>
<gene>
    <name evidence="7" type="ORF">TO73_0774</name>
</gene>
<proteinExistence type="predicted"/>
<evidence type="ECO:0000313" key="7">
    <source>
        <dbReference type="EMBL" id="ALJ90628.1"/>
    </source>
</evidence>
<accession>A0ABM5VL93</accession>
<dbReference type="Proteomes" id="UP000058660">
    <property type="component" value="Chromosome"/>
</dbReference>
<dbReference type="PANTHER" id="PTHR30250">
    <property type="entry name" value="PST FAMILY PREDICTED COLANIC ACID TRANSPORTER"/>
    <property type="match status" value="1"/>
</dbReference>
<sequence length="381" mass="41623">MSILLARWLEPAAYGAFSTAYALFLLLGTLHTGLWTEPMLVYGSGRFREAFSAYQALLIRYHWRFGLLVFVAFLVLGGLFWSLKGRELALSFLGLSVAAPAVLYLWLVRRGAYVHLNPRLAALGGGLYLSLFLGLAGFLFRAQLLNGATAFLAMALASALAAEAIRWRLRGRASTQVAPSEVWALHWGYGRWALLAGAFSWTPEYLPLVALGGLKGLEAAGVFRAAYNLLMPVLHFQTALNALFFPLIARVLHQQGEMHARRWIPRVVLVHLAPASAYILLGLFAGSLAQWVYGGRYPEVASLFLWMLPLPFFAAFYNALEVWYRSLGCPQAVAMAYGVSAGVTVLGLAAISYWGVSGAVGLLLAAKAALVLVLSRRWARG</sequence>
<evidence type="ECO:0000256" key="2">
    <source>
        <dbReference type="ARBA" id="ARBA00022475"/>
    </source>
</evidence>
<dbReference type="PANTHER" id="PTHR30250:SF11">
    <property type="entry name" value="O-ANTIGEN TRANSPORTER-RELATED"/>
    <property type="match status" value="1"/>
</dbReference>
<feature type="transmembrane region" description="Helical" evidence="6">
    <location>
        <begin position="120"/>
        <end position="140"/>
    </location>
</feature>
<feature type="transmembrane region" description="Helical" evidence="6">
    <location>
        <begin position="300"/>
        <end position="320"/>
    </location>
</feature>
<evidence type="ECO:0000256" key="3">
    <source>
        <dbReference type="ARBA" id="ARBA00022692"/>
    </source>
</evidence>